<evidence type="ECO:0000313" key="4">
    <source>
        <dbReference type="Proteomes" id="UP000545761"/>
    </source>
</evidence>
<dbReference type="Proteomes" id="UP000545761">
    <property type="component" value="Unassembled WGS sequence"/>
</dbReference>
<dbReference type="PANTHER" id="PTHR33744">
    <property type="entry name" value="CARBOHYDRATE DIACID REGULATOR"/>
    <property type="match status" value="1"/>
</dbReference>
<feature type="region of interest" description="Disordered" evidence="1">
    <location>
        <begin position="87"/>
        <end position="136"/>
    </location>
</feature>
<proteinExistence type="predicted"/>
<dbReference type="InterPro" id="IPR042070">
    <property type="entry name" value="PucR_C-HTH_sf"/>
</dbReference>
<evidence type="ECO:0000256" key="1">
    <source>
        <dbReference type="SAM" id="MobiDB-lite"/>
    </source>
</evidence>
<feature type="compositionally biased region" description="Low complexity" evidence="1">
    <location>
        <begin position="104"/>
        <end position="136"/>
    </location>
</feature>
<comment type="caution">
    <text evidence="3">The sequence shown here is derived from an EMBL/GenBank/DDBJ whole genome shotgun (WGS) entry which is preliminary data.</text>
</comment>
<dbReference type="EMBL" id="JACEHE010000001">
    <property type="protein sequence ID" value="MBA2944545.1"/>
    <property type="molecule type" value="Genomic_DNA"/>
</dbReference>
<evidence type="ECO:0000313" key="3">
    <source>
        <dbReference type="EMBL" id="MBA2944545.1"/>
    </source>
</evidence>
<dbReference type="Gene3D" id="1.10.10.2840">
    <property type="entry name" value="PucR C-terminal helix-turn-helix domain"/>
    <property type="match status" value="1"/>
</dbReference>
<evidence type="ECO:0000259" key="2">
    <source>
        <dbReference type="Pfam" id="PF13556"/>
    </source>
</evidence>
<organism evidence="3 4">
    <name type="scientific">Streptomyces himalayensis subsp. himalayensis</name>
    <dbReference type="NCBI Taxonomy" id="2756131"/>
    <lineage>
        <taxon>Bacteria</taxon>
        <taxon>Bacillati</taxon>
        <taxon>Actinomycetota</taxon>
        <taxon>Actinomycetes</taxon>
        <taxon>Kitasatosporales</taxon>
        <taxon>Streptomycetaceae</taxon>
        <taxon>Streptomyces</taxon>
        <taxon>Streptomyces himalayensis</taxon>
    </lineage>
</organism>
<sequence>MVCVKELAGRLAALDPDAGAALQVITYFDRLMEGRVGLEALVRGAAVLSGCPARLVDERRGVRVRVDQDGRRDTSVGPVDPAWPWVPLDTVGSLGSSGSGSGDSGDSPATGTADTAATIPTTPATAPATATTATPPKASAALWLERPGPADGVHAMILERAAHAVRAVMDRTRGWAPLAVPAHDPALVEVVLDASAPLSARTHAAARLGLRQGQSVRAVVLHGGGAEVVPAGQPLPEVRRAGVGPAVEPAELPQSWAAARTALRFTAEGTAQDPGPRTVYAEELGALTLLAAAVGPDTPPIPDVLAVERAVAEAPWAAATLHAVASSPSLRAAAGELTVHHSTLQERLAQAEHILGWEVHSPQGRLRLQLALAVRKLQRNAPALPGARTGDTGAGQATTPA</sequence>
<dbReference type="InterPro" id="IPR051448">
    <property type="entry name" value="CdaR-like_regulators"/>
</dbReference>
<dbReference type="AlphaFoldDB" id="A0A7W0DGD9"/>
<dbReference type="InterPro" id="IPR025736">
    <property type="entry name" value="PucR_C-HTH_dom"/>
</dbReference>
<protein>
    <submittedName>
        <fullName evidence="3">Helix-turn-helix domain-containing protein</fullName>
    </submittedName>
</protein>
<reference evidence="3 4" key="1">
    <citation type="submission" date="2020-07" db="EMBL/GenBank/DDBJ databases">
        <title>Streptomyces isolated from Indian soil.</title>
        <authorList>
            <person name="Mandal S."/>
            <person name="Maiti P.K."/>
        </authorList>
    </citation>
    <scope>NUCLEOTIDE SEQUENCE [LARGE SCALE GENOMIC DNA]</scope>
    <source>
        <strain evidence="3 4">PSKA28</strain>
    </source>
</reference>
<dbReference type="Pfam" id="PF13556">
    <property type="entry name" value="HTH_30"/>
    <property type="match status" value="1"/>
</dbReference>
<accession>A0A7W0DGD9</accession>
<gene>
    <name evidence="3" type="ORF">H1D24_01590</name>
</gene>
<feature type="domain" description="PucR C-terminal helix-turn-helix" evidence="2">
    <location>
        <begin position="319"/>
        <end position="373"/>
    </location>
</feature>
<dbReference type="PANTHER" id="PTHR33744:SF1">
    <property type="entry name" value="DNA-BINDING TRANSCRIPTIONAL ACTIVATOR ADER"/>
    <property type="match status" value="1"/>
</dbReference>
<name>A0A7W0DGD9_9ACTN</name>